<gene>
    <name evidence="2" type="ORF">E2C01_047796</name>
</gene>
<evidence type="ECO:0000313" key="2">
    <source>
        <dbReference type="EMBL" id="MPC53893.1"/>
    </source>
</evidence>
<evidence type="ECO:0000313" key="3">
    <source>
        <dbReference type="Proteomes" id="UP000324222"/>
    </source>
</evidence>
<protein>
    <submittedName>
        <fullName evidence="2">Uncharacterized protein</fullName>
    </submittedName>
</protein>
<name>A0A5B7G9G5_PORTR</name>
<feature type="region of interest" description="Disordered" evidence="1">
    <location>
        <begin position="60"/>
        <end position="83"/>
    </location>
</feature>
<feature type="compositionally biased region" description="Gly residues" evidence="1">
    <location>
        <begin position="1"/>
        <end position="13"/>
    </location>
</feature>
<sequence>MGGGGGGGGGGRQAGKRIGRQAVERHPRHLSARLGQTPSPSHKGAGVLFTRGSALPCLSRGTVSRRERRDSAVLKAETPRLST</sequence>
<dbReference type="Proteomes" id="UP000324222">
    <property type="component" value="Unassembled WGS sequence"/>
</dbReference>
<feature type="region of interest" description="Disordered" evidence="1">
    <location>
        <begin position="1"/>
        <end position="47"/>
    </location>
</feature>
<reference evidence="2 3" key="1">
    <citation type="submission" date="2019-05" db="EMBL/GenBank/DDBJ databases">
        <title>Another draft genome of Portunus trituberculatus and its Hox gene families provides insights of decapod evolution.</title>
        <authorList>
            <person name="Jeong J.-H."/>
            <person name="Song I."/>
            <person name="Kim S."/>
            <person name="Choi T."/>
            <person name="Kim D."/>
            <person name="Ryu S."/>
            <person name="Kim W."/>
        </authorList>
    </citation>
    <scope>NUCLEOTIDE SEQUENCE [LARGE SCALE GENOMIC DNA]</scope>
    <source>
        <tissue evidence="2">Muscle</tissue>
    </source>
</reference>
<comment type="caution">
    <text evidence="2">The sequence shown here is derived from an EMBL/GenBank/DDBJ whole genome shotgun (WGS) entry which is preliminary data.</text>
</comment>
<keyword evidence="3" id="KW-1185">Reference proteome</keyword>
<accession>A0A5B7G9G5</accession>
<organism evidence="2 3">
    <name type="scientific">Portunus trituberculatus</name>
    <name type="common">Swimming crab</name>
    <name type="synonym">Neptunus trituberculatus</name>
    <dbReference type="NCBI Taxonomy" id="210409"/>
    <lineage>
        <taxon>Eukaryota</taxon>
        <taxon>Metazoa</taxon>
        <taxon>Ecdysozoa</taxon>
        <taxon>Arthropoda</taxon>
        <taxon>Crustacea</taxon>
        <taxon>Multicrustacea</taxon>
        <taxon>Malacostraca</taxon>
        <taxon>Eumalacostraca</taxon>
        <taxon>Eucarida</taxon>
        <taxon>Decapoda</taxon>
        <taxon>Pleocyemata</taxon>
        <taxon>Brachyura</taxon>
        <taxon>Eubrachyura</taxon>
        <taxon>Portunoidea</taxon>
        <taxon>Portunidae</taxon>
        <taxon>Portuninae</taxon>
        <taxon>Portunus</taxon>
    </lineage>
</organism>
<evidence type="ECO:0000256" key="1">
    <source>
        <dbReference type="SAM" id="MobiDB-lite"/>
    </source>
</evidence>
<dbReference type="AlphaFoldDB" id="A0A5B7G9G5"/>
<proteinExistence type="predicted"/>
<dbReference type="EMBL" id="VSRR010011961">
    <property type="protein sequence ID" value="MPC53893.1"/>
    <property type="molecule type" value="Genomic_DNA"/>
</dbReference>